<evidence type="ECO:0000259" key="5">
    <source>
        <dbReference type="PROSITE" id="PS51670"/>
    </source>
</evidence>
<keyword evidence="2" id="KW-1015">Disulfide bond</keyword>
<reference evidence="6 7" key="1">
    <citation type="submission" date="2018-11" db="EMBL/GenBank/DDBJ databases">
        <authorList>
            <consortium name="Pathogen Informatics"/>
        </authorList>
    </citation>
    <scope>NUCLEOTIDE SEQUENCE [LARGE SCALE GENOMIC DNA]</scope>
</reference>
<dbReference type="OrthoDB" id="5868199at2759"/>
<dbReference type="FunFam" id="1.10.10.1940:FF:000002">
    <property type="entry name" value="PHAryngeal gland Toxin-related"/>
    <property type="match status" value="2"/>
</dbReference>
<proteinExistence type="predicted"/>
<accession>A0A3P8D6N8</accession>
<keyword evidence="7" id="KW-1185">Reference proteome</keyword>
<name>A0A183GLI7_HELPZ</name>
<protein>
    <submittedName>
        <fullName evidence="8">ShTK domain protein</fullName>
    </submittedName>
</protein>
<feature type="chain" id="PRO_5044552124" evidence="4">
    <location>
        <begin position="19"/>
        <end position="166"/>
    </location>
</feature>
<evidence type="ECO:0000313" key="6">
    <source>
        <dbReference type="EMBL" id="VDP39581.1"/>
    </source>
</evidence>
<dbReference type="PANTHER" id="PTHR46219">
    <property type="entry name" value="PROTEIN CBG11138"/>
    <property type="match status" value="1"/>
</dbReference>
<dbReference type="Proteomes" id="UP000050761">
    <property type="component" value="Unassembled WGS sequence"/>
</dbReference>
<dbReference type="PROSITE" id="PS51670">
    <property type="entry name" value="SHKT"/>
    <property type="match status" value="2"/>
</dbReference>
<feature type="domain" description="ShKT" evidence="5">
    <location>
        <begin position="73"/>
        <end position="113"/>
    </location>
</feature>
<dbReference type="SMART" id="SM00254">
    <property type="entry name" value="ShKT"/>
    <property type="match status" value="3"/>
</dbReference>
<comment type="caution">
    <text evidence="3">Lacks conserved residue(s) required for the propagation of feature annotation.</text>
</comment>
<dbReference type="WBParaSite" id="HPBE_0002355701-mRNA-1">
    <property type="protein sequence ID" value="HPBE_0002355701-mRNA-1"/>
    <property type="gene ID" value="HPBE_0002355701"/>
</dbReference>
<evidence type="ECO:0000256" key="3">
    <source>
        <dbReference type="PROSITE-ProRule" id="PRU01005"/>
    </source>
</evidence>
<evidence type="ECO:0000256" key="2">
    <source>
        <dbReference type="ARBA" id="ARBA00023157"/>
    </source>
</evidence>
<evidence type="ECO:0000313" key="8">
    <source>
        <dbReference type="WBParaSite" id="HPBE_0002355701-mRNA-1"/>
    </source>
</evidence>
<keyword evidence="1 4" id="KW-0732">Signal</keyword>
<dbReference type="EMBL" id="UZAH01035198">
    <property type="protein sequence ID" value="VDP39581.1"/>
    <property type="molecule type" value="Genomic_DNA"/>
</dbReference>
<reference evidence="8" key="2">
    <citation type="submission" date="2019-09" db="UniProtKB">
        <authorList>
            <consortium name="WormBaseParasite"/>
        </authorList>
    </citation>
    <scope>IDENTIFICATION</scope>
</reference>
<organism evidence="7 8">
    <name type="scientific">Heligmosomoides polygyrus</name>
    <name type="common">Parasitic roundworm</name>
    <dbReference type="NCBI Taxonomy" id="6339"/>
    <lineage>
        <taxon>Eukaryota</taxon>
        <taxon>Metazoa</taxon>
        <taxon>Ecdysozoa</taxon>
        <taxon>Nematoda</taxon>
        <taxon>Chromadorea</taxon>
        <taxon>Rhabditida</taxon>
        <taxon>Rhabditina</taxon>
        <taxon>Rhabditomorpha</taxon>
        <taxon>Strongyloidea</taxon>
        <taxon>Heligmosomidae</taxon>
        <taxon>Heligmosomoides</taxon>
    </lineage>
</organism>
<dbReference type="Gene3D" id="1.10.10.1940">
    <property type="match status" value="2"/>
</dbReference>
<dbReference type="Pfam" id="PF01549">
    <property type="entry name" value="ShK"/>
    <property type="match status" value="3"/>
</dbReference>
<dbReference type="AlphaFoldDB" id="A0A183GLI7"/>
<evidence type="ECO:0000256" key="4">
    <source>
        <dbReference type="SAM" id="SignalP"/>
    </source>
</evidence>
<dbReference type="Gene3D" id="1.10.10.1870">
    <property type="entry name" value="ShTK domain-like"/>
    <property type="match status" value="1"/>
</dbReference>
<evidence type="ECO:0000256" key="1">
    <source>
        <dbReference type="ARBA" id="ARBA00022729"/>
    </source>
</evidence>
<accession>A0A183GLI7</accession>
<gene>
    <name evidence="6" type="ORF">HPBE_LOCUS23556</name>
</gene>
<evidence type="ECO:0000313" key="7">
    <source>
        <dbReference type="Proteomes" id="UP000050761"/>
    </source>
</evidence>
<sequence length="166" mass="17382">MFFHTVLIAFALFGQVQSACVDLTNPTTGVSDCASKVAYCNVAAYYSLMTTQCPLTCGRCTASSTTTTYGTSCVDKLNPSTGVSDCTKMAAYCNTSAYYTLMTTQCPKTCGRCTSTTTVSSTTCVDLVNASTGVSSCPSMVSYCTVAAYVSLMRVQCPKTCGFCSG</sequence>
<feature type="domain" description="ShKT" evidence="5">
    <location>
        <begin position="124"/>
        <end position="164"/>
    </location>
</feature>
<dbReference type="PANTHER" id="PTHR46219:SF18">
    <property type="entry name" value="SHKT DOMAIN-CONTAINING PROTEIN"/>
    <property type="match status" value="1"/>
</dbReference>
<feature type="signal peptide" evidence="4">
    <location>
        <begin position="1"/>
        <end position="18"/>
    </location>
</feature>
<dbReference type="InterPro" id="IPR003582">
    <property type="entry name" value="ShKT_dom"/>
</dbReference>